<feature type="transmembrane region" description="Helical" evidence="7">
    <location>
        <begin position="206"/>
        <end position="226"/>
    </location>
</feature>
<dbReference type="InterPro" id="IPR001123">
    <property type="entry name" value="LeuE-type"/>
</dbReference>
<feature type="transmembrane region" description="Helical" evidence="7">
    <location>
        <begin position="37"/>
        <end position="56"/>
    </location>
</feature>
<evidence type="ECO:0000256" key="6">
    <source>
        <dbReference type="ARBA" id="ARBA00023136"/>
    </source>
</evidence>
<dbReference type="AlphaFoldDB" id="A0AA41WHW3"/>
<keyword evidence="3" id="KW-1003">Cell membrane</keyword>
<evidence type="ECO:0000256" key="7">
    <source>
        <dbReference type="SAM" id="Phobius"/>
    </source>
</evidence>
<sequence length="266" mass="28619">MQGRRAAFLASIGCTLGIIPHLLATVLGLAAVMHASALAFEVLKYAGVAYLLYLAVATWRDRSAFTVQTVKDGQGSSGLGSAAVSSRSALPRQISPGQARDAGNGHSLAKSRNAAWRYLPRNPSGRACFCAMRRYSSFVWNDQTSLLMPCLAQKQAPARPRTKWQQTLVTKAFLLNILNPKLTIFFLAFLPQFVEPGSSSPSLQLLSLSAVFMLMTFAVFAVYGLLADTFRTAVIESARVQAWLRRGFAGAFAGLGAQLALSGRDA</sequence>
<accession>A0AA41WHW3</accession>
<gene>
    <name evidence="8" type="ORF">NJF43_00070</name>
</gene>
<dbReference type="Proteomes" id="UP001165292">
    <property type="component" value="Unassembled WGS sequence"/>
</dbReference>
<dbReference type="GO" id="GO:0042970">
    <property type="term" value="F:homoserine transmembrane transporter activity"/>
    <property type="evidence" value="ECO:0007669"/>
    <property type="project" value="TreeGrafter"/>
</dbReference>
<dbReference type="GO" id="GO:0005886">
    <property type="term" value="C:plasma membrane"/>
    <property type="evidence" value="ECO:0007669"/>
    <property type="project" value="UniProtKB-SubCell"/>
</dbReference>
<keyword evidence="4 7" id="KW-0812">Transmembrane</keyword>
<evidence type="ECO:0000313" key="8">
    <source>
        <dbReference type="EMBL" id="MCO7543155.1"/>
    </source>
</evidence>
<keyword evidence="6 7" id="KW-0472">Membrane</keyword>
<name>A0AA41WHW3_9GAMM</name>
<evidence type="ECO:0000313" key="9">
    <source>
        <dbReference type="Proteomes" id="UP001165292"/>
    </source>
</evidence>
<dbReference type="PANTHER" id="PTHR30086:SF14">
    <property type="entry name" value="HOMOSERINE_HOMOSERINE LACTONE EFFLUX PROTEIN"/>
    <property type="match status" value="1"/>
</dbReference>
<keyword evidence="5 7" id="KW-1133">Transmembrane helix</keyword>
<dbReference type="PANTHER" id="PTHR30086">
    <property type="entry name" value="ARGININE EXPORTER PROTEIN ARGO"/>
    <property type="match status" value="1"/>
</dbReference>
<evidence type="ECO:0000256" key="1">
    <source>
        <dbReference type="ARBA" id="ARBA00004651"/>
    </source>
</evidence>
<feature type="transmembrane region" description="Helical" evidence="7">
    <location>
        <begin position="173"/>
        <end position="194"/>
    </location>
</feature>
<dbReference type="Pfam" id="PF01810">
    <property type="entry name" value="LysE"/>
    <property type="match status" value="2"/>
</dbReference>
<organism evidence="8 9">
    <name type="scientific">Stutzerimonas nitrititolerans</name>
    <dbReference type="NCBI Taxonomy" id="2482751"/>
    <lineage>
        <taxon>Bacteria</taxon>
        <taxon>Pseudomonadati</taxon>
        <taxon>Pseudomonadota</taxon>
        <taxon>Gammaproteobacteria</taxon>
        <taxon>Pseudomonadales</taxon>
        <taxon>Pseudomonadaceae</taxon>
        <taxon>Stutzerimonas</taxon>
    </lineage>
</organism>
<reference evidence="8" key="1">
    <citation type="submission" date="2022-06" db="EMBL/GenBank/DDBJ databases">
        <title>Detection of beta-lactamases in bacteria of animal origin.</title>
        <authorList>
            <person name="Mlynarcik P."/>
            <person name="Zdarska V."/>
            <person name="Chudobova H."/>
            <person name="Prochazkova P."/>
            <person name="Hricova K."/>
            <person name="Mezerova K."/>
            <person name="Bardon J."/>
            <person name="Dolejska M."/>
            <person name="Sukkar I."/>
            <person name="Kolar M."/>
        </authorList>
    </citation>
    <scope>NUCLEOTIDE SEQUENCE</scope>
    <source>
        <strain evidence="8">S 300-3</strain>
    </source>
</reference>
<evidence type="ECO:0000256" key="5">
    <source>
        <dbReference type="ARBA" id="ARBA00022989"/>
    </source>
</evidence>
<evidence type="ECO:0000256" key="4">
    <source>
        <dbReference type="ARBA" id="ARBA00022692"/>
    </source>
</evidence>
<evidence type="ECO:0000256" key="2">
    <source>
        <dbReference type="ARBA" id="ARBA00007928"/>
    </source>
</evidence>
<comment type="caution">
    <text evidence="8">The sequence shown here is derived from an EMBL/GenBank/DDBJ whole genome shotgun (WGS) entry which is preliminary data.</text>
</comment>
<feature type="transmembrane region" description="Helical" evidence="7">
    <location>
        <begin position="7"/>
        <end position="31"/>
    </location>
</feature>
<comment type="similarity">
    <text evidence="2">Belongs to the Rht family.</text>
</comment>
<proteinExistence type="inferred from homology"/>
<evidence type="ECO:0000256" key="3">
    <source>
        <dbReference type="ARBA" id="ARBA00022475"/>
    </source>
</evidence>
<dbReference type="EMBL" id="JAMYBS010000001">
    <property type="protein sequence ID" value="MCO7543155.1"/>
    <property type="molecule type" value="Genomic_DNA"/>
</dbReference>
<comment type="subcellular location">
    <subcellularLocation>
        <location evidence="1">Cell membrane</location>
        <topology evidence="1">Multi-pass membrane protein</topology>
    </subcellularLocation>
</comment>
<protein>
    <submittedName>
        <fullName evidence="8">LysE family translocator</fullName>
    </submittedName>
</protein>